<dbReference type="GO" id="GO:0044423">
    <property type="term" value="C:virion component"/>
    <property type="evidence" value="ECO:0007669"/>
    <property type="project" value="UniProtKB-KW"/>
</dbReference>
<feature type="domain" description="RdRp catalytic" evidence="21">
    <location>
        <begin position="595"/>
        <end position="758"/>
    </location>
</feature>
<comment type="catalytic activity">
    <reaction evidence="19">
        <text>a 5'-end (5'-triphosphoguanosine)-adenylyl-adenylyl-cytidylyl-adenosine in mRNA + 2 S-adenosyl-L-methionine = a 5'-end (N(7)-methyl 5'-triphosphoguanosine)-(2'-O-methyladenylyl)-adenylyl-cytidylyl-adenosine in mRNA + 2 S-adenosyl-L-homocysteine + H(+)</text>
        <dbReference type="Rhea" id="RHEA:65376"/>
        <dbReference type="Rhea" id="RHEA-COMP:16797"/>
        <dbReference type="Rhea" id="RHEA-COMP:16798"/>
        <dbReference type="ChEBI" id="CHEBI:15378"/>
        <dbReference type="ChEBI" id="CHEBI:57856"/>
        <dbReference type="ChEBI" id="CHEBI:59789"/>
        <dbReference type="ChEBI" id="CHEBI:156483"/>
        <dbReference type="ChEBI" id="CHEBI:156484"/>
        <dbReference type="EC" id="2.1.1.375"/>
    </reaction>
</comment>
<evidence type="ECO:0000256" key="10">
    <source>
        <dbReference type="ARBA" id="ARBA00022844"/>
    </source>
</evidence>
<sequence>MFASQTKHLYETPHSLVFERKLDTALRASTVLSFQDRIRTSTTTLDDKLLLSGLDEAYIQDLPISSTAYSDILLSILDDTVDRVSFTTLDDAKRVMRTSDARDKILRIQMGLLLEHYDLPNRNTILSGLSLTSSKARDNELVRNLLEIIRRMNQLIEYSNKIHAVSKKDKNDAELLAAQSKVNSYSDRDRLFHCQWSSRLVYIKTRNKSYIYPRQYLLLIHNKLADLVSVLILTRHLSGNIYPPTAYNKTLEFIRECIRLHHQWDNQYFVIAKNLESLVIAESLIEVEEWVNDDFLRVISNDLKTDPGFKYMQSKLRKILKSVPITFRHELGCLSKILGHPLVDMRRGAEAIQRKTNEEFTIDPFLVQDCINNVKENYIRNHILMYQKWPPAAITSSFCHEGLKQAFLKNLDPRSRKITEKYGVVPVDSYIHIDIEKNMHFDQIENALPLLKDKTITVLRNRVIRSYICKGGSSDSSDRITWKDTRLLLYYLTHCQREIDHLPFLKAYQKHKSFEHLMDYLVLRIVPKEKELKEIFRGFGCQTYLNRLRALIQEKNAMKYLDLFSNEQAMTLDELSLLKKLYAWRTITKAYKNHQVAYINIDSSSWNNKFRKETVDVVMKETLDKVFGTNIFGRTQECYENMLFYVPDEDDVYFWEGQAGGIEGLNQDTWVIVYIAQIKVALKGLGYKCHILCKGDDLRVAILIPPTALVNRTVKDIKEEAIIAISNVALQFGHVIKINDSYGSNTYFNFGKLASIGTIELGQALRKIMKTYGANNAFLPTLDEYIGAAFSNAHSAAKVLPGGISPYIVALEWALWYLSIHETYKQCTSDELVALMLVPSMLGGFPIIYLPNYFVRAESDLLAPFLSIYHYCTLYHGNIATLLTRFMRTLVNPRDRNLVMLCKDPYSIPIDRPTLPATKLRTELSLALKQMTINESIKEIYAAIESRCGQRILEVLETCNVYNSKVLNIIYSCLPEGVLAELLRMFESARSVHEALVLRYGARSAKRTLRRVIASESTLQTWRFARLRHKQKGSSVSFVHLVTDCPAQSAQLIRQYGWGKPVEGITNPPFWHLMKITTPILTNDPVWDTENHFEISYTHPKTFLPRVEDNINWASSHREPFIGQVTSRATVAPTVYFIEKDPLLAKIKNLLEVMSWTNTQHAQPDGTLLVSNFNEVIASVLHMYTDRPTDDLSMFAGTRKQGSIQHHLSSQGYRQSIVPNSLTNWYQLFEGRSSSHFRLRGSAGHFLVNFLAIYAYSINVLMLQASFDTMFHIPDLVWLVTRRCIPCVQPIVETPIIVDTTNIPNKRAWSVIKTRVAKMALRKLIESIQEYQSKDFKPIDLNLMVPDEFAVYAVLQEFLYSCTLTRDRLVNMVTQHHVDPDGMKVLLAMVPHFKCHGFDSHEIPYISMATLFTVVSRYIYGDLLFRYPRINYLDLVSLLTYHPAQEFSWYYLMSQLFKSGRLQDFIEEVASHTDLPQGISGINIVAATTYVALVSFRILSKVNQFISIPFIYLSYYTIVTGAPRFMKTYSGNMRAYLMTMGKDLMDQVDVLTTGFQHNIQESVRMAHELMRAIYIIFTQDLNNLKIFEDYLNAQEIIANHVVECITFDPARLDIIEELDDMRDACGYTIFKTRFPHPYWEHVEDPDLGPGYDDGARLTYGRLIADFTMDICSTTLAECVETMRHLTLHATSRRGSMDLDALPRVQSDLDQVRLTPVTFHIQGRTRIIGLVDVPARDTEGIIPPDVSFEDHAVILDSSDIHRVYGDATQSMNRITDVFFVLGIPPKRYHKLAAIIYGDGLGGSSSAFCSTFPNSYISIATLTEVEGQHPVPPLTAKMAEKYSCRIDTDSVVRLRSDANIVGNLQWQEERRQLFHIVCSDIEPRTYEVQDPCLYLFNITQFYLRNRYDSGLLILQIRLNNLSVIIRLVALLHPYCSHIMLYKPETTTRHSTAFLVAWGSRSVYVKAYGDSREFISSAIIDICTSFRDIQHRRFQEERQPNTIQLRLSQLDYRRILSWIDRLPYYLDVTMVRRYNIPFVTKEYYKAIGSFVNLKTCLSAMYPEMIRNHMEVSLLSLRRQRHIQINPVFDATTLTHAVVIFETYLSYSGFLDAYNHFALSPLDTYISDSLVRDWYLHRLEQCPRRIRYNPDITLHYRYNDTNEDGLRTNFFPKYMQGIKSGILYVSTTAVVWHHLHNAIRIEEFEDSPDSQHGEA</sequence>
<comment type="catalytic activity">
    <reaction evidence="18">
        <text>a 5'-end (5'-triphosphoguanosine)-adenylyl-adenylyl-cytidylyl-adenosine in mRNA + S-adenosyl-L-methionine = a 5'-end (5'-triphosphoguanosine)-(2'-O-methyladenylyl)-adenylyl-cytidylyl-adenosine in mRNA + S-adenosyl-L-homocysteine + H(+)</text>
        <dbReference type="Rhea" id="RHEA:65380"/>
        <dbReference type="Rhea" id="RHEA-COMP:16797"/>
        <dbReference type="Rhea" id="RHEA-COMP:16801"/>
        <dbReference type="ChEBI" id="CHEBI:15378"/>
        <dbReference type="ChEBI" id="CHEBI:57856"/>
        <dbReference type="ChEBI" id="CHEBI:59789"/>
        <dbReference type="ChEBI" id="CHEBI:156482"/>
        <dbReference type="ChEBI" id="CHEBI:156484"/>
    </reaction>
</comment>
<comment type="catalytic activity">
    <reaction evidence="15">
        <text>a 5'-end (5'-triphosphoguanosine)-(2'-O-methyladenylyl)-adenylyl-cytidylyl-adenosine in mRNA + S-adenosyl-L-methionine = a 5'-end (N(7)-methyl 5'-triphosphoguanosine)-(2'-O-methyladenylyl)-adenylyl-cytidylyl-adenosine in mRNA + S-adenosyl-L-homocysteine</text>
        <dbReference type="Rhea" id="RHEA:65440"/>
        <dbReference type="Rhea" id="RHEA-COMP:16798"/>
        <dbReference type="Rhea" id="RHEA-COMP:16801"/>
        <dbReference type="ChEBI" id="CHEBI:57856"/>
        <dbReference type="ChEBI" id="CHEBI:59789"/>
        <dbReference type="ChEBI" id="CHEBI:156482"/>
        <dbReference type="ChEBI" id="CHEBI:156483"/>
    </reaction>
</comment>
<keyword evidence="8" id="KW-0547">Nucleotide-binding</keyword>
<keyword evidence="12" id="KW-0506">mRNA capping</keyword>
<keyword evidence="7" id="KW-0548">Nucleotidyltransferase</keyword>
<name>A0A7T8JIE7_9VIRU</name>
<dbReference type="GO" id="GO:0004482">
    <property type="term" value="F:mRNA 5'-cap (guanine-N7-)-methyltransferase activity"/>
    <property type="evidence" value="ECO:0007669"/>
    <property type="project" value="InterPro"/>
</dbReference>
<evidence type="ECO:0000256" key="9">
    <source>
        <dbReference type="ARBA" id="ARBA00022840"/>
    </source>
</evidence>
<evidence type="ECO:0000256" key="8">
    <source>
        <dbReference type="ARBA" id="ARBA00022741"/>
    </source>
</evidence>
<comment type="catalytic activity">
    <reaction evidence="14">
        <text>a 5'-end triphospho-adenylyl-adenylyl-cytidylyl-adenosine in mRNA + GDP + H(+) = a 5'-end (5'-triphosphoguanosine)-adenylyl-adenylyl-cytidylyl-adenosine in mRNA + diphosphate</text>
        <dbReference type="Rhea" id="RHEA:65436"/>
        <dbReference type="Rhea" id="RHEA-COMP:16797"/>
        <dbReference type="Rhea" id="RHEA-COMP:16799"/>
        <dbReference type="ChEBI" id="CHEBI:15378"/>
        <dbReference type="ChEBI" id="CHEBI:33019"/>
        <dbReference type="ChEBI" id="CHEBI:58189"/>
        <dbReference type="ChEBI" id="CHEBI:156484"/>
        <dbReference type="ChEBI" id="CHEBI:156503"/>
        <dbReference type="EC" id="2.7.7.88"/>
    </reaction>
</comment>
<protein>
    <recommendedName>
        <fullName evidence="2">RNA-directed RNA polymerase</fullName>
        <ecNumber evidence="2">2.7.7.48</ecNumber>
    </recommendedName>
    <alternativeName>
        <fullName evidence="17">Replicase</fullName>
    </alternativeName>
    <alternativeName>
        <fullName evidence="16">Transcriptase</fullName>
    </alternativeName>
</protein>
<dbReference type="GO" id="GO:0005524">
    <property type="term" value="F:ATP binding"/>
    <property type="evidence" value="ECO:0007669"/>
    <property type="project" value="UniProtKB-KW"/>
</dbReference>
<dbReference type="Pfam" id="PF00946">
    <property type="entry name" value="Mononeg_RNA_pol"/>
    <property type="match status" value="1"/>
</dbReference>
<evidence type="ECO:0000256" key="7">
    <source>
        <dbReference type="ARBA" id="ARBA00022695"/>
    </source>
</evidence>
<evidence type="ECO:0000256" key="5">
    <source>
        <dbReference type="ARBA" id="ARBA00022679"/>
    </source>
</evidence>
<evidence type="ECO:0000256" key="1">
    <source>
        <dbReference type="ARBA" id="ARBA00004328"/>
    </source>
</evidence>
<evidence type="ECO:0000256" key="15">
    <source>
        <dbReference type="ARBA" id="ARBA00024499"/>
    </source>
</evidence>
<evidence type="ECO:0000256" key="17">
    <source>
        <dbReference type="ARBA" id="ARBA00031012"/>
    </source>
</evidence>
<proteinExistence type="predicted"/>
<evidence type="ECO:0000256" key="19">
    <source>
        <dbReference type="ARBA" id="ARBA00047370"/>
    </source>
</evidence>
<keyword evidence="10" id="KW-0946">Virion</keyword>
<evidence type="ECO:0000256" key="16">
    <source>
        <dbReference type="ARBA" id="ARBA00030436"/>
    </source>
</evidence>
<dbReference type="Pfam" id="PF14318">
    <property type="entry name" value="Mononeg_mRNAcap"/>
    <property type="match status" value="1"/>
</dbReference>
<evidence type="ECO:0000256" key="6">
    <source>
        <dbReference type="ARBA" id="ARBA00022691"/>
    </source>
</evidence>
<dbReference type="EMBL" id="MT224150">
    <property type="protein sequence ID" value="QQP18758.1"/>
    <property type="molecule type" value="Viral_cRNA"/>
</dbReference>
<dbReference type="InterPro" id="IPR014023">
    <property type="entry name" value="Mononeg_RNA_pol_cat"/>
</dbReference>
<evidence type="ECO:0000256" key="13">
    <source>
        <dbReference type="ARBA" id="ARBA00023268"/>
    </source>
</evidence>
<organism evidence="22">
    <name type="scientific">Soybean thrips chu-like virus 1</name>
    <dbReference type="NCBI Taxonomy" id="2805442"/>
    <lineage>
        <taxon>Viruses</taxon>
        <taxon>Riboviria</taxon>
        <taxon>Orthornavirae</taxon>
        <taxon>Negarnaviricota</taxon>
        <taxon>Haploviricotina</taxon>
        <taxon>Monjiviricetes</taxon>
        <taxon>Jingchuvirales</taxon>
        <taxon>Chuviridae</taxon>
    </lineage>
</organism>
<evidence type="ECO:0000259" key="21">
    <source>
        <dbReference type="PROSITE" id="PS50526"/>
    </source>
</evidence>
<evidence type="ECO:0000256" key="20">
    <source>
        <dbReference type="ARBA" id="ARBA00048548"/>
    </source>
</evidence>
<evidence type="ECO:0000256" key="4">
    <source>
        <dbReference type="ARBA" id="ARBA00022664"/>
    </source>
</evidence>
<evidence type="ECO:0000256" key="18">
    <source>
        <dbReference type="ARBA" id="ARBA00047332"/>
    </source>
</evidence>
<keyword evidence="13" id="KW-0511">Multifunctional enzyme</keyword>
<evidence type="ECO:0000256" key="11">
    <source>
        <dbReference type="ARBA" id="ARBA00022953"/>
    </source>
</evidence>
<accession>A0A7T8JIE7</accession>
<reference evidence="22" key="1">
    <citation type="journal article" date="2020" name="Viruses">
        <title>Soybean Thrips (Thysanoptera: Thripidae) Harbor Highly Diverse Populations of Arthropod, Fungal and Plant Viruses.</title>
        <authorList>
            <person name="Thekke-Veetil T."/>
            <person name="Lagos-Kutz D."/>
            <person name="McCoppin N.K."/>
            <person name="Hartman G.L."/>
            <person name="Ju H.K."/>
            <person name="Lim H.S."/>
            <person name="Domier L.L."/>
        </authorList>
    </citation>
    <scope>NUCLEOTIDE SEQUENCE</scope>
    <source>
        <strain evidence="22">STN1</strain>
    </source>
</reference>
<evidence type="ECO:0000256" key="2">
    <source>
        <dbReference type="ARBA" id="ARBA00012494"/>
    </source>
</evidence>
<evidence type="ECO:0000256" key="14">
    <source>
        <dbReference type="ARBA" id="ARBA00024494"/>
    </source>
</evidence>
<comment type="catalytic activity">
    <reaction evidence="20">
        <text>GTP + H2O = GDP + phosphate + H(+)</text>
        <dbReference type="Rhea" id="RHEA:19669"/>
        <dbReference type="ChEBI" id="CHEBI:15377"/>
        <dbReference type="ChEBI" id="CHEBI:15378"/>
        <dbReference type="ChEBI" id="CHEBI:37565"/>
        <dbReference type="ChEBI" id="CHEBI:43474"/>
        <dbReference type="ChEBI" id="CHEBI:58189"/>
    </reaction>
</comment>
<evidence type="ECO:0000256" key="3">
    <source>
        <dbReference type="ARBA" id="ARBA00022484"/>
    </source>
</evidence>
<keyword evidence="4" id="KW-0507">mRNA processing</keyword>
<dbReference type="EC" id="2.7.7.48" evidence="2"/>
<comment type="subcellular location">
    <subcellularLocation>
        <location evidence="1">Virion</location>
    </subcellularLocation>
</comment>
<keyword evidence="5" id="KW-0808">Transferase</keyword>
<keyword evidence="11" id="KW-0693">Viral RNA replication</keyword>
<keyword evidence="3 22" id="KW-0696">RNA-directed RNA polymerase</keyword>
<dbReference type="PROSITE" id="PS50526">
    <property type="entry name" value="RDRP_SSRNA_NEG_NONSEG"/>
    <property type="match status" value="1"/>
</dbReference>
<keyword evidence="9" id="KW-0067">ATP-binding</keyword>
<dbReference type="InterPro" id="IPR026890">
    <property type="entry name" value="Mononeg_mRNAcap"/>
</dbReference>
<evidence type="ECO:0000256" key="12">
    <source>
        <dbReference type="ARBA" id="ARBA00023042"/>
    </source>
</evidence>
<dbReference type="GO" id="GO:0003968">
    <property type="term" value="F:RNA-directed RNA polymerase activity"/>
    <property type="evidence" value="ECO:0007669"/>
    <property type="project" value="UniProtKB-KW"/>
</dbReference>
<keyword evidence="6" id="KW-0949">S-adenosyl-L-methionine</keyword>
<evidence type="ECO:0000313" key="22">
    <source>
        <dbReference type="EMBL" id="QQP18758.1"/>
    </source>
</evidence>